<organism evidence="2 3">
    <name type="scientific">Aquatica leii</name>
    <dbReference type="NCBI Taxonomy" id="1421715"/>
    <lineage>
        <taxon>Eukaryota</taxon>
        <taxon>Metazoa</taxon>
        <taxon>Ecdysozoa</taxon>
        <taxon>Arthropoda</taxon>
        <taxon>Hexapoda</taxon>
        <taxon>Insecta</taxon>
        <taxon>Pterygota</taxon>
        <taxon>Neoptera</taxon>
        <taxon>Endopterygota</taxon>
        <taxon>Coleoptera</taxon>
        <taxon>Polyphaga</taxon>
        <taxon>Elateriformia</taxon>
        <taxon>Elateroidea</taxon>
        <taxon>Lampyridae</taxon>
        <taxon>Luciolinae</taxon>
        <taxon>Aquatica</taxon>
    </lineage>
</organism>
<feature type="signal peptide" evidence="1">
    <location>
        <begin position="1"/>
        <end position="21"/>
    </location>
</feature>
<evidence type="ECO:0000313" key="3">
    <source>
        <dbReference type="Proteomes" id="UP001353858"/>
    </source>
</evidence>
<proteinExistence type="predicted"/>
<dbReference type="EMBL" id="JARPUR010000001">
    <property type="protein sequence ID" value="KAK4883999.1"/>
    <property type="molecule type" value="Genomic_DNA"/>
</dbReference>
<reference evidence="3" key="1">
    <citation type="submission" date="2023-01" db="EMBL/GenBank/DDBJ databases">
        <title>Key to firefly adult light organ development and bioluminescence: homeobox transcription factors regulate luciferase expression and transportation to peroxisome.</title>
        <authorList>
            <person name="Fu X."/>
        </authorList>
    </citation>
    <scope>NUCLEOTIDE SEQUENCE [LARGE SCALE GENOMIC DNA]</scope>
</reference>
<accession>A0AAN7Q2T2</accession>
<evidence type="ECO:0000256" key="1">
    <source>
        <dbReference type="SAM" id="SignalP"/>
    </source>
</evidence>
<comment type="caution">
    <text evidence="2">The sequence shown here is derived from an EMBL/GenBank/DDBJ whole genome shotgun (WGS) entry which is preliminary data.</text>
</comment>
<name>A0AAN7Q2T2_9COLE</name>
<dbReference type="Proteomes" id="UP001353858">
    <property type="component" value="Unassembled WGS sequence"/>
</dbReference>
<protein>
    <recommendedName>
        <fullName evidence="4">Secreted protein</fullName>
    </recommendedName>
</protein>
<keyword evidence="3" id="KW-1185">Reference proteome</keyword>
<gene>
    <name evidence="2" type="ORF">RN001_000270</name>
</gene>
<dbReference type="AlphaFoldDB" id="A0AAN7Q2T2"/>
<evidence type="ECO:0000313" key="2">
    <source>
        <dbReference type="EMBL" id="KAK4883999.1"/>
    </source>
</evidence>
<feature type="chain" id="PRO_5042971061" description="Secreted protein" evidence="1">
    <location>
        <begin position="22"/>
        <end position="98"/>
    </location>
</feature>
<keyword evidence="1" id="KW-0732">Signal</keyword>
<sequence length="98" mass="11107">MFKVALALLVVVAVVDHVALGSDLEDEYLEHVAPVVGVGFSKRLSIGIRFNKPLITYEPHYEPYHVHIPHHVHSVHFVPEHRIAPIGFRKRVHFGIGF</sequence>
<evidence type="ECO:0008006" key="4">
    <source>
        <dbReference type="Google" id="ProtNLM"/>
    </source>
</evidence>